<dbReference type="OMA" id="PPWFSAQ"/>
<name>A0A401SUM3_CHIPU</name>
<dbReference type="GO" id="GO:0005794">
    <property type="term" value="C:Golgi apparatus"/>
    <property type="evidence" value="ECO:0007669"/>
    <property type="project" value="UniProtKB-SubCell"/>
</dbReference>
<evidence type="ECO:0000256" key="4">
    <source>
        <dbReference type="ARBA" id="ARBA00023034"/>
    </source>
</evidence>
<feature type="compositionally biased region" description="Polar residues" evidence="6">
    <location>
        <begin position="210"/>
        <end position="220"/>
    </location>
</feature>
<accession>A0A401SUM3</accession>
<dbReference type="Pfam" id="PF15051">
    <property type="entry name" value="FAM198"/>
    <property type="match status" value="2"/>
</dbReference>
<dbReference type="PANTHER" id="PTHR15905:SF1">
    <property type="entry name" value="GOLGI-ASSOCIATED KINASE 1B"/>
    <property type="match status" value="1"/>
</dbReference>
<comment type="caution">
    <text evidence="8">The sequence shown here is derived from an EMBL/GenBank/DDBJ whole genome shotgun (WGS) entry which is preliminary data.</text>
</comment>
<proteinExistence type="inferred from homology"/>
<feature type="compositionally biased region" description="Basic residues" evidence="6">
    <location>
        <begin position="110"/>
        <end position="119"/>
    </location>
</feature>
<evidence type="ECO:0000256" key="7">
    <source>
        <dbReference type="SAM" id="Phobius"/>
    </source>
</evidence>
<dbReference type="InterPro" id="IPR029207">
    <property type="entry name" value="FAM198"/>
</dbReference>
<dbReference type="Proteomes" id="UP000287033">
    <property type="component" value="Unassembled WGS sequence"/>
</dbReference>
<keyword evidence="4" id="KW-0333">Golgi apparatus</keyword>
<keyword evidence="9" id="KW-1185">Reference proteome</keyword>
<dbReference type="OrthoDB" id="10011371at2759"/>
<evidence type="ECO:0000256" key="5">
    <source>
        <dbReference type="ARBA" id="ARBA00023136"/>
    </source>
</evidence>
<evidence type="ECO:0000256" key="3">
    <source>
        <dbReference type="ARBA" id="ARBA00007691"/>
    </source>
</evidence>
<keyword evidence="5 7" id="KW-0472">Membrane</keyword>
<evidence type="ECO:0000313" key="8">
    <source>
        <dbReference type="EMBL" id="GCC34056.1"/>
    </source>
</evidence>
<feature type="region of interest" description="Disordered" evidence="6">
    <location>
        <begin position="110"/>
        <end position="155"/>
    </location>
</feature>
<feature type="region of interest" description="Disordered" evidence="6">
    <location>
        <begin position="203"/>
        <end position="225"/>
    </location>
</feature>
<evidence type="ECO:0000256" key="2">
    <source>
        <dbReference type="ARBA" id="ARBA00004555"/>
    </source>
</evidence>
<organism evidence="8 9">
    <name type="scientific">Chiloscyllium punctatum</name>
    <name type="common">Brownbanded bambooshark</name>
    <name type="synonym">Hemiscyllium punctatum</name>
    <dbReference type="NCBI Taxonomy" id="137246"/>
    <lineage>
        <taxon>Eukaryota</taxon>
        <taxon>Metazoa</taxon>
        <taxon>Chordata</taxon>
        <taxon>Craniata</taxon>
        <taxon>Vertebrata</taxon>
        <taxon>Chondrichthyes</taxon>
        <taxon>Elasmobranchii</taxon>
        <taxon>Galeomorphii</taxon>
        <taxon>Galeoidea</taxon>
        <taxon>Orectolobiformes</taxon>
        <taxon>Hemiscylliidae</taxon>
        <taxon>Chiloscyllium</taxon>
    </lineage>
</organism>
<evidence type="ECO:0008006" key="10">
    <source>
        <dbReference type="Google" id="ProtNLM"/>
    </source>
</evidence>
<comment type="similarity">
    <text evidence="3">Belongs to the GASK family.</text>
</comment>
<gene>
    <name evidence="8" type="ORF">chiPu_0012529</name>
</gene>
<evidence type="ECO:0000313" key="9">
    <source>
        <dbReference type="Proteomes" id="UP000287033"/>
    </source>
</evidence>
<feature type="transmembrane region" description="Helical" evidence="7">
    <location>
        <begin position="33"/>
        <end position="52"/>
    </location>
</feature>
<reference evidence="8 9" key="1">
    <citation type="journal article" date="2018" name="Nat. Ecol. Evol.">
        <title>Shark genomes provide insights into elasmobranch evolution and the origin of vertebrates.</title>
        <authorList>
            <person name="Hara Y"/>
            <person name="Yamaguchi K"/>
            <person name="Onimaru K"/>
            <person name="Kadota M"/>
            <person name="Koyanagi M"/>
            <person name="Keeley SD"/>
            <person name="Tatsumi K"/>
            <person name="Tanaka K"/>
            <person name="Motone F"/>
            <person name="Kageyama Y"/>
            <person name="Nozu R"/>
            <person name="Adachi N"/>
            <person name="Nishimura O"/>
            <person name="Nakagawa R"/>
            <person name="Tanegashima C"/>
            <person name="Kiyatake I"/>
            <person name="Matsumoto R"/>
            <person name="Murakumo K"/>
            <person name="Nishida K"/>
            <person name="Terakita A"/>
            <person name="Kuratani S"/>
            <person name="Sato K"/>
            <person name="Hyodo S Kuraku.S."/>
        </authorList>
    </citation>
    <scope>NUCLEOTIDE SEQUENCE [LARGE SCALE GENOMIC DNA]</scope>
</reference>
<protein>
    <recommendedName>
        <fullName evidence="10">Golgi associated kinase 1B</fullName>
    </recommendedName>
</protein>
<sequence length="444" mass="50456">MTCRRVGKLRLCLLALCGWVASGRRPRSRRNLLIATGALLYACFVVLQGDVLPRERLQRAAGDNPNRLLVLVSTPPTGGSGPGNFTSNPKVVYITLRSKRRKPLKIRGTVRPKTRKKRWAVLESRDSVVPAGGKSRGKPSPPSRGAAAGRERSSNIRIYSDSTPSWFSPGDIAAMRFLADSSIDRLQRLVLPGRRTVLLFQGAGDHQQRSPRASTGQAGRTPSCRPPCDGLPRPVILWHDSLSIASNDIQSTVKLNWMSYQQSLKWKCWVHGKVPKPDWSCTDIHHYEWCKLALFDFLLQVYNRLDRNCCGFRPRREDTCVRNGWNVNCDNQDNINLVHIISREDDHRHLVFIDNKGYFDRNEDNLNFKVLEGITEFPESAVSVLKNGHLRERLLQSLFLDKLYWESQGGRRGIEKLIDVIERRAIIFLTYINAHGFKVLPMNE</sequence>
<dbReference type="EMBL" id="BEZZ01000565">
    <property type="protein sequence ID" value="GCC34056.1"/>
    <property type="molecule type" value="Genomic_DNA"/>
</dbReference>
<dbReference type="AlphaFoldDB" id="A0A401SUM3"/>
<comment type="subcellular location">
    <subcellularLocation>
        <location evidence="1">Endomembrane system</location>
    </subcellularLocation>
    <subcellularLocation>
        <location evidence="2">Golgi apparatus</location>
    </subcellularLocation>
</comment>
<keyword evidence="7" id="KW-0812">Transmembrane</keyword>
<evidence type="ECO:0000256" key="1">
    <source>
        <dbReference type="ARBA" id="ARBA00004308"/>
    </source>
</evidence>
<evidence type="ECO:0000256" key="6">
    <source>
        <dbReference type="SAM" id="MobiDB-lite"/>
    </source>
</evidence>
<keyword evidence="7" id="KW-1133">Transmembrane helix</keyword>
<dbReference type="PANTHER" id="PTHR15905">
    <property type="entry name" value="GOLGI-ASSOCIATED KINASE 1B-RELATED"/>
    <property type="match status" value="1"/>
</dbReference>